<name>A0ABQ9YER8_9EUKA</name>
<proteinExistence type="predicted"/>
<dbReference type="Proteomes" id="UP001281761">
    <property type="component" value="Unassembled WGS sequence"/>
</dbReference>
<evidence type="ECO:0000313" key="1">
    <source>
        <dbReference type="EMBL" id="KAK2962248.1"/>
    </source>
</evidence>
<gene>
    <name evidence="1" type="ORF">BLNAU_2908</name>
</gene>
<dbReference type="EMBL" id="JARBJD010000012">
    <property type="protein sequence ID" value="KAK2962248.1"/>
    <property type="molecule type" value="Genomic_DNA"/>
</dbReference>
<sequence length="167" mass="19486">MEVDIPSDELPPQTIWQCSLPSFAEQLLSLPDYDCVIPPKLTVKQGTKKEILKLMNIIITQRKINEERANALRKAHDLRKQPRIPQKNDIPMNPPPHEYQCEFLPLNASLPETQSEEPAFWIDILPNSTAEFPMIREEEMFTLFGVSKGMYYQDVYGKWRSEHHRIP</sequence>
<accession>A0ABQ9YER8</accession>
<reference evidence="1 2" key="1">
    <citation type="journal article" date="2022" name="bioRxiv">
        <title>Genomics of Preaxostyla Flagellates Illuminates Evolutionary Transitions and the Path Towards Mitochondrial Loss.</title>
        <authorList>
            <person name="Novak L.V.F."/>
            <person name="Treitli S.C."/>
            <person name="Pyrih J."/>
            <person name="Halakuc P."/>
            <person name="Pipaliya S.V."/>
            <person name="Vacek V."/>
            <person name="Brzon O."/>
            <person name="Soukal P."/>
            <person name="Eme L."/>
            <person name="Dacks J.B."/>
            <person name="Karnkowska A."/>
            <person name="Elias M."/>
            <person name="Hampl V."/>
        </authorList>
    </citation>
    <scope>NUCLEOTIDE SEQUENCE [LARGE SCALE GENOMIC DNA]</scope>
    <source>
        <strain evidence="1">NAU3</strain>
        <tissue evidence="1">Gut</tissue>
    </source>
</reference>
<evidence type="ECO:0000313" key="2">
    <source>
        <dbReference type="Proteomes" id="UP001281761"/>
    </source>
</evidence>
<comment type="caution">
    <text evidence="1">The sequence shown here is derived from an EMBL/GenBank/DDBJ whole genome shotgun (WGS) entry which is preliminary data.</text>
</comment>
<protein>
    <submittedName>
        <fullName evidence="1">Uncharacterized protein</fullName>
    </submittedName>
</protein>
<keyword evidence="2" id="KW-1185">Reference proteome</keyword>
<organism evidence="1 2">
    <name type="scientific">Blattamonas nauphoetae</name>
    <dbReference type="NCBI Taxonomy" id="2049346"/>
    <lineage>
        <taxon>Eukaryota</taxon>
        <taxon>Metamonada</taxon>
        <taxon>Preaxostyla</taxon>
        <taxon>Oxymonadida</taxon>
        <taxon>Blattamonas</taxon>
    </lineage>
</organism>